<evidence type="ECO:0000313" key="2">
    <source>
        <dbReference type="Proteomes" id="UP000252172"/>
    </source>
</evidence>
<proteinExistence type="predicted"/>
<organism evidence="1 2">
    <name type="scientific">Chryseobacterium lacus</name>
    <dbReference type="NCBI Taxonomy" id="2058346"/>
    <lineage>
        <taxon>Bacteria</taxon>
        <taxon>Pseudomonadati</taxon>
        <taxon>Bacteroidota</taxon>
        <taxon>Flavobacteriia</taxon>
        <taxon>Flavobacteriales</taxon>
        <taxon>Weeksellaceae</taxon>
        <taxon>Chryseobacterium group</taxon>
        <taxon>Chryseobacterium</taxon>
    </lineage>
</organism>
<gene>
    <name evidence="1" type="ORF">DQ356_10975</name>
</gene>
<keyword evidence="2" id="KW-1185">Reference proteome</keyword>
<dbReference type="Proteomes" id="UP000252172">
    <property type="component" value="Unassembled WGS sequence"/>
</dbReference>
<dbReference type="AlphaFoldDB" id="A0A368MW81"/>
<accession>A0A368MW81</accession>
<comment type="caution">
    <text evidence="1">The sequence shown here is derived from an EMBL/GenBank/DDBJ whole genome shotgun (WGS) entry which is preliminary data.</text>
</comment>
<evidence type="ECO:0000313" key="1">
    <source>
        <dbReference type="EMBL" id="RCU42113.1"/>
    </source>
</evidence>
<dbReference type="EMBL" id="QPIE01000010">
    <property type="protein sequence ID" value="RCU42113.1"/>
    <property type="molecule type" value="Genomic_DNA"/>
</dbReference>
<dbReference type="RefSeq" id="WP_114304549.1">
    <property type="nucleotide sequence ID" value="NZ_QPIE01000010.1"/>
</dbReference>
<name>A0A368MW81_9FLAO</name>
<dbReference type="OrthoDB" id="2038665at2"/>
<sequence>MIGSQLDTTLLDVSVLKELDLNAGVISILLSEGLIKLDKKSNNLEFYDNILFQHQESGYKGHNFTDLIAYLEDIYFFEVPEYSIVKSDWTSRVACYIYSKNSSQLILDFEENVTDFISELSLVGSDNISYKIVLSCLFSNTYKHAFLELYRLIERLFPISYLKEFHSVTDTKLKFLDFVTELETITKWRPREDEAIEKIFINSKASTRNYFKAFHSTSASLQSQNDYTFFYSLRNSIVHFRANHLELELTNKQWNLLLNATLFLIDEQYSANNEMLK</sequence>
<reference evidence="1 2" key="1">
    <citation type="submission" date="2018-07" db="EMBL/GenBank/DDBJ databases">
        <title>Chryseobacterium lacus sp. nov., isolated from lake water.</title>
        <authorList>
            <person name="Li C.-M."/>
        </authorList>
    </citation>
    <scope>NUCLEOTIDE SEQUENCE [LARGE SCALE GENOMIC DNA]</scope>
    <source>
        <strain evidence="1 2">YLOS41</strain>
    </source>
</reference>
<protein>
    <submittedName>
        <fullName evidence="1">Uncharacterized protein</fullName>
    </submittedName>
</protein>